<evidence type="ECO:0000256" key="1">
    <source>
        <dbReference type="ARBA" id="ARBA00006484"/>
    </source>
</evidence>
<dbReference type="PRINTS" id="PR00080">
    <property type="entry name" value="SDRFAMILY"/>
</dbReference>
<evidence type="ECO:0000313" key="4">
    <source>
        <dbReference type="Proteomes" id="UP001652582"/>
    </source>
</evidence>
<accession>A0ABM3LES6</accession>
<dbReference type="PROSITE" id="PS00061">
    <property type="entry name" value="ADH_SHORT"/>
    <property type="match status" value="1"/>
</dbReference>
<keyword evidence="2" id="KW-0560">Oxidoreductase</keyword>
<keyword evidence="4" id="KW-1185">Reference proteome</keyword>
<evidence type="ECO:0000256" key="3">
    <source>
        <dbReference type="RuleBase" id="RU000363"/>
    </source>
</evidence>
<name>A0ABM3LES6_BICAN</name>
<protein>
    <submittedName>
        <fullName evidence="5">15-hydroxyprostaglandin dehydrogenase [NAD(+)]-like</fullName>
    </submittedName>
</protein>
<proteinExistence type="inferred from homology"/>
<evidence type="ECO:0000313" key="5">
    <source>
        <dbReference type="RefSeq" id="XP_052737558.1"/>
    </source>
</evidence>
<dbReference type="InterPro" id="IPR020904">
    <property type="entry name" value="Sc_DH/Rdtase_CS"/>
</dbReference>
<sequence length="271" mass="29796">MSYDLKNKVVLITGGSIGIGAQVIEFLLKENVKYVANLDVDDTGIALQNNLNKKYGEGKVKYIKCDVSDDSQLFAAYDTVIKEHGYIDVVINNAGIMNDSKEKYKKEIEVNVIALTTSTMKALEIMRKDQGGLGGVIMNMSSIAALFIDPLMPIYCGTKSYVLQFSTSLGQPEYYDRTGVRVITICFGATDTTLLQKTKLGNFDKVIEKDLVDNIKKHIFQKVESAAIGVVEALKRGASGSTWLSIADKPVRDVTDVIMKGYGVFSTLVFE</sequence>
<evidence type="ECO:0000256" key="2">
    <source>
        <dbReference type="ARBA" id="ARBA00023002"/>
    </source>
</evidence>
<comment type="similarity">
    <text evidence="1 3">Belongs to the short-chain dehydrogenases/reductases (SDR) family.</text>
</comment>
<dbReference type="PRINTS" id="PR00081">
    <property type="entry name" value="GDHRDH"/>
</dbReference>
<dbReference type="Proteomes" id="UP001652582">
    <property type="component" value="Chromosome 5"/>
</dbReference>
<dbReference type="SUPFAM" id="SSF51735">
    <property type="entry name" value="NAD(P)-binding Rossmann-fold domains"/>
    <property type="match status" value="1"/>
</dbReference>
<dbReference type="GeneID" id="112057061"/>
<dbReference type="Pfam" id="PF00106">
    <property type="entry name" value="adh_short"/>
    <property type="match status" value="1"/>
</dbReference>
<dbReference type="PANTHER" id="PTHR44229:SF8">
    <property type="entry name" value="ALCOHOL DEHYDROGENASE-RELATED"/>
    <property type="match status" value="1"/>
</dbReference>
<dbReference type="RefSeq" id="XP_052737558.1">
    <property type="nucleotide sequence ID" value="XM_052881598.1"/>
</dbReference>
<reference evidence="5" key="1">
    <citation type="submission" date="2025-08" db="UniProtKB">
        <authorList>
            <consortium name="RefSeq"/>
        </authorList>
    </citation>
    <scope>IDENTIFICATION</scope>
</reference>
<dbReference type="InterPro" id="IPR002347">
    <property type="entry name" value="SDR_fam"/>
</dbReference>
<dbReference type="Gene3D" id="3.40.50.720">
    <property type="entry name" value="NAD(P)-binding Rossmann-like Domain"/>
    <property type="match status" value="1"/>
</dbReference>
<dbReference type="PANTHER" id="PTHR44229">
    <property type="entry name" value="15-HYDROXYPROSTAGLANDIN DEHYDROGENASE [NAD(+)]"/>
    <property type="match status" value="1"/>
</dbReference>
<organism evidence="4 5">
    <name type="scientific">Bicyclus anynana</name>
    <name type="common">Squinting bush brown butterfly</name>
    <dbReference type="NCBI Taxonomy" id="110368"/>
    <lineage>
        <taxon>Eukaryota</taxon>
        <taxon>Metazoa</taxon>
        <taxon>Ecdysozoa</taxon>
        <taxon>Arthropoda</taxon>
        <taxon>Hexapoda</taxon>
        <taxon>Insecta</taxon>
        <taxon>Pterygota</taxon>
        <taxon>Neoptera</taxon>
        <taxon>Endopterygota</taxon>
        <taxon>Lepidoptera</taxon>
        <taxon>Glossata</taxon>
        <taxon>Ditrysia</taxon>
        <taxon>Papilionoidea</taxon>
        <taxon>Nymphalidae</taxon>
        <taxon>Satyrinae</taxon>
        <taxon>Satyrini</taxon>
        <taxon>Mycalesina</taxon>
        <taxon>Bicyclus</taxon>
    </lineage>
</organism>
<dbReference type="InterPro" id="IPR036291">
    <property type="entry name" value="NAD(P)-bd_dom_sf"/>
</dbReference>
<gene>
    <name evidence="5" type="primary">LOC112057061</name>
</gene>